<dbReference type="EMBL" id="OB660798">
    <property type="protein sequence ID" value="CAD7226311.1"/>
    <property type="molecule type" value="Genomic_DNA"/>
</dbReference>
<keyword evidence="5" id="KW-0862">Zinc</keyword>
<sequence>MWNLRRALAQVLGTQWGISMSLLFKSVSIKSEFEKTRTYFLSENLISCLFNLWKEVDHERRHTGVKAFPCDECSAGFNTKFELKHYKGSRHGGEEVPRFYCPKCSKSYTQDKALRDHMNMHLGFKPHLCPTCGESFTYQGQ</sequence>
<keyword evidence="2" id="KW-0479">Metal-binding</keyword>
<evidence type="ECO:0000256" key="5">
    <source>
        <dbReference type="ARBA" id="ARBA00022833"/>
    </source>
</evidence>
<dbReference type="GO" id="GO:0003700">
    <property type="term" value="F:DNA-binding transcription factor activity"/>
    <property type="evidence" value="ECO:0007669"/>
    <property type="project" value="TreeGrafter"/>
</dbReference>
<dbReference type="PROSITE" id="PS50157">
    <property type="entry name" value="ZINC_FINGER_C2H2_2"/>
    <property type="match status" value="2"/>
</dbReference>
<keyword evidence="4" id="KW-0863">Zinc-finger</keyword>
<dbReference type="Gene3D" id="3.30.160.60">
    <property type="entry name" value="Classic Zinc Finger"/>
    <property type="match status" value="2"/>
</dbReference>
<dbReference type="GO" id="GO:0005634">
    <property type="term" value="C:nucleus"/>
    <property type="evidence" value="ECO:0007669"/>
    <property type="project" value="UniProtKB-SubCell"/>
</dbReference>
<keyword evidence="6" id="KW-0238">DNA-binding</keyword>
<dbReference type="InterPro" id="IPR036236">
    <property type="entry name" value="Znf_C2H2_sf"/>
</dbReference>
<evidence type="ECO:0000256" key="6">
    <source>
        <dbReference type="ARBA" id="ARBA00023125"/>
    </source>
</evidence>
<dbReference type="InterPro" id="IPR013087">
    <property type="entry name" value="Znf_C2H2_type"/>
</dbReference>
<evidence type="ECO:0000256" key="7">
    <source>
        <dbReference type="ARBA" id="ARBA00023242"/>
    </source>
</evidence>
<evidence type="ECO:0000256" key="4">
    <source>
        <dbReference type="ARBA" id="ARBA00022771"/>
    </source>
</evidence>
<dbReference type="Pfam" id="PF13912">
    <property type="entry name" value="zf-C2H2_6"/>
    <property type="match status" value="1"/>
</dbReference>
<evidence type="ECO:0000256" key="3">
    <source>
        <dbReference type="ARBA" id="ARBA00022737"/>
    </source>
</evidence>
<keyword evidence="3" id="KW-0677">Repeat</keyword>
<dbReference type="AlphaFoldDB" id="A0A7R8WBW6"/>
<dbReference type="GO" id="GO:0008270">
    <property type="term" value="F:zinc ion binding"/>
    <property type="evidence" value="ECO:0007669"/>
    <property type="project" value="UniProtKB-KW"/>
</dbReference>
<evidence type="ECO:0000256" key="2">
    <source>
        <dbReference type="ARBA" id="ARBA00022723"/>
    </source>
</evidence>
<accession>A0A7R8WBW6</accession>
<comment type="subcellular location">
    <subcellularLocation>
        <location evidence="1">Nucleus</location>
    </subcellularLocation>
</comment>
<dbReference type="PANTHER" id="PTHR24404">
    <property type="entry name" value="ZINC FINGER PROTEIN"/>
    <property type="match status" value="1"/>
</dbReference>
<reference evidence="8" key="1">
    <citation type="submission" date="2020-11" db="EMBL/GenBank/DDBJ databases">
        <authorList>
            <person name="Tran Van P."/>
        </authorList>
    </citation>
    <scope>NUCLEOTIDE SEQUENCE</scope>
</reference>
<dbReference type="SMART" id="SM00355">
    <property type="entry name" value="ZnF_C2H2"/>
    <property type="match status" value="2"/>
</dbReference>
<organism evidence="8">
    <name type="scientific">Cyprideis torosa</name>
    <dbReference type="NCBI Taxonomy" id="163714"/>
    <lineage>
        <taxon>Eukaryota</taxon>
        <taxon>Metazoa</taxon>
        <taxon>Ecdysozoa</taxon>
        <taxon>Arthropoda</taxon>
        <taxon>Crustacea</taxon>
        <taxon>Oligostraca</taxon>
        <taxon>Ostracoda</taxon>
        <taxon>Podocopa</taxon>
        <taxon>Podocopida</taxon>
        <taxon>Cytherocopina</taxon>
        <taxon>Cytheroidea</taxon>
        <taxon>Cytherideidae</taxon>
        <taxon>Cyprideis</taxon>
    </lineage>
</organism>
<dbReference type="InterPro" id="IPR050589">
    <property type="entry name" value="Ikaros_C2H2-ZF"/>
</dbReference>
<dbReference type="GO" id="GO:0000978">
    <property type="term" value="F:RNA polymerase II cis-regulatory region sequence-specific DNA binding"/>
    <property type="evidence" value="ECO:0007669"/>
    <property type="project" value="TreeGrafter"/>
</dbReference>
<evidence type="ECO:0000313" key="8">
    <source>
        <dbReference type="EMBL" id="CAD7226311.1"/>
    </source>
</evidence>
<name>A0A7R8WBW6_9CRUS</name>
<dbReference type="GO" id="GO:0006357">
    <property type="term" value="P:regulation of transcription by RNA polymerase II"/>
    <property type="evidence" value="ECO:0007669"/>
    <property type="project" value="TreeGrafter"/>
</dbReference>
<dbReference type="Pfam" id="PF00096">
    <property type="entry name" value="zf-C2H2"/>
    <property type="match status" value="1"/>
</dbReference>
<dbReference type="PROSITE" id="PS00028">
    <property type="entry name" value="ZINC_FINGER_C2H2_1"/>
    <property type="match status" value="1"/>
</dbReference>
<protein>
    <submittedName>
        <fullName evidence="8">Uncharacterized protein</fullName>
    </submittedName>
</protein>
<dbReference type="SUPFAM" id="SSF57667">
    <property type="entry name" value="beta-beta-alpha zinc fingers"/>
    <property type="match status" value="2"/>
</dbReference>
<keyword evidence="7" id="KW-0539">Nucleus</keyword>
<gene>
    <name evidence="8" type="ORF">CTOB1V02_LOCUS4232</name>
</gene>
<proteinExistence type="predicted"/>
<dbReference type="OrthoDB" id="8823111at2759"/>
<dbReference type="PANTHER" id="PTHR24404:SF114">
    <property type="entry name" value="KLUMPFUSS, ISOFORM B-RELATED"/>
    <property type="match status" value="1"/>
</dbReference>
<evidence type="ECO:0000256" key="1">
    <source>
        <dbReference type="ARBA" id="ARBA00004123"/>
    </source>
</evidence>